<comment type="caution">
    <text evidence="2">The sequence shown here is derived from an EMBL/GenBank/DDBJ whole genome shotgun (WGS) entry which is preliminary data.</text>
</comment>
<sequence>MLIDHTNYIYYLFKNVLSCLINVLSKIRQTKALFIVILIGVSYCLITFCTYCFIFCYLIFFYIFFLIYFNLFFLEQYRKKDKTIRQVSFNSIFRCFKCLIISKTLIRRLRHKKGK</sequence>
<proteinExistence type="predicted"/>
<protein>
    <submittedName>
        <fullName evidence="2">Uncharacterized protein</fullName>
    </submittedName>
</protein>
<gene>
    <name evidence="2" type="ORF">B9N61_06150</name>
</gene>
<feature type="transmembrane region" description="Helical" evidence="1">
    <location>
        <begin position="34"/>
        <end position="67"/>
    </location>
</feature>
<reference evidence="2 3" key="1">
    <citation type="submission" date="2017-04" db="EMBL/GenBank/DDBJ databases">
        <title>Complete genome of Campylobacter concisus ATCC 33237T and draft genomes for an additional eight well characterized C. concisus strains.</title>
        <authorList>
            <person name="Cornelius A.J."/>
            <person name="Miller W.G."/>
            <person name="Lastovica A.J."/>
            <person name="On S.L."/>
            <person name="French N.P."/>
            <person name="Vandenberg O."/>
            <person name="Biggs P.J."/>
        </authorList>
    </citation>
    <scope>NUCLEOTIDE SEQUENCE [LARGE SCALE GENOMIC DNA]</scope>
    <source>
        <strain evidence="2 3">Lasto205.94</strain>
    </source>
</reference>
<name>A0A1Y5NJ85_9BACT</name>
<accession>A0A1Y5NJ85</accession>
<keyword evidence="1" id="KW-1133">Transmembrane helix</keyword>
<evidence type="ECO:0000313" key="3">
    <source>
        <dbReference type="Proteomes" id="UP000196534"/>
    </source>
</evidence>
<organism evidence="2 3">
    <name type="scientific">Campylobacter concisus</name>
    <dbReference type="NCBI Taxonomy" id="199"/>
    <lineage>
        <taxon>Bacteria</taxon>
        <taxon>Pseudomonadati</taxon>
        <taxon>Campylobacterota</taxon>
        <taxon>Epsilonproteobacteria</taxon>
        <taxon>Campylobacterales</taxon>
        <taxon>Campylobacteraceae</taxon>
        <taxon>Campylobacter</taxon>
    </lineage>
</organism>
<dbReference type="EMBL" id="NDYR01000009">
    <property type="protein sequence ID" value="OUT17922.1"/>
    <property type="molecule type" value="Genomic_DNA"/>
</dbReference>
<evidence type="ECO:0000256" key="1">
    <source>
        <dbReference type="SAM" id="Phobius"/>
    </source>
</evidence>
<evidence type="ECO:0000313" key="2">
    <source>
        <dbReference type="EMBL" id="OUT17922.1"/>
    </source>
</evidence>
<dbReference type="Proteomes" id="UP000196534">
    <property type="component" value="Unassembled WGS sequence"/>
</dbReference>
<keyword evidence="1" id="KW-0472">Membrane</keyword>
<dbReference type="AlphaFoldDB" id="A0A1Y5NJ85"/>
<keyword evidence="1" id="KW-0812">Transmembrane</keyword>